<dbReference type="PANTHER" id="PTHR28106:SF1">
    <property type="entry name" value="MITOCHONDRIAL ATPASE COMPLEX SUBUNIT ATP10"/>
    <property type="match status" value="1"/>
</dbReference>
<evidence type="ECO:0008006" key="3">
    <source>
        <dbReference type="Google" id="ProtNLM"/>
    </source>
</evidence>
<reference evidence="1 2" key="1">
    <citation type="submission" date="2018-04" db="EMBL/GenBank/DDBJ databases">
        <title>Complete genome uncultured novel isolate.</title>
        <authorList>
            <person name="Merlino G."/>
        </authorList>
    </citation>
    <scope>NUCLEOTIDE SEQUENCE [LARGE SCALE GENOMIC DNA]</scope>
    <source>
        <strain evidence="2">R1DC9</strain>
    </source>
</reference>
<evidence type="ECO:0000313" key="1">
    <source>
        <dbReference type="EMBL" id="QCK13656.1"/>
    </source>
</evidence>
<proteinExistence type="predicted"/>
<dbReference type="AlphaFoldDB" id="A0A4D7JQ90"/>
<name>A0A4D7JQ90_9BACT</name>
<dbReference type="EMBL" id="CP028923">
    <property type="protein sequence ID" value="QCK13656.1"/>
    <property type="molecule type" value="Genomic_DNA"/>
</dbReference>
<dbReference type="Proteomes" id="UP000298616">
    <property type="component" value="Chromosome"/>
</dbReference>
<sequence length="181" mass="20240">MRKTQLLLVLIFLVSAFEGFSQKKFPQLSGKTVANKNVSIPSDTKGKFTLVGLAYSKKAEDDLNTWFQPVYDRFVADAGGGLFSDFMYDINVYFVPMFTGVKSASAGAARNKAEKDLDPDLHPHVLFYKGSLKEYEESLKLKNKKKPYVFVLDKNGRIVYETSGPCTSSKLEEIENIVSAD</sequence>
<evidence type="ECO:0000313" key="2">
    <source>
        <dbReference type="Proteomes" id="UP000298616"/>
    </source>
</evidence>
<gene>
    <name evidence="1" type="ORF">DCC35_02245</name>
</gene>
<dbReference type="KEGG" id="fpf:DCC35_02245"/>
<accession>A0A4D7JQ90</accession>
<dbReference type="Pfam" id="PF05176">
    <property type="entry name" value="ATP-synt_10"/>
    <property type="match status" value="1"/>
</dbReference>
<dbReference type="PANTHER" id="PTHR28106">
    <property type="entry name" value="MITOCHONDRIAL ATPASE COMPLEX SUBUNIT ATP10"/>
    <property type="match status" value="1"/>
</dbReference>
<dbReference type="OrthoDB" id="1118896at2"/>
<organism evidence="1 2">
    <name type="scientific">Mangrovivirga cuniculi</name>
    <dbReference type="NCBI Taxonomy" id="2715131"/>
    <lineage>
        <taxon>Bacteria</taxon>
        <taxon>Pseudomonadati</taxon>
        <taxon>Bacteroidota</taxon>
        <taxon>Cytophagia</taxon>
        <taxon>Cytophagales</taxon>
        <taxon>Mangrovivirgaceae</taxon>
        <taxon>Mangrovivirga</taxon>
    </lineage>
</organism>
<keyword evidence="2" id="KW-1185">Reference proteome</keyword>
<dbReference type="InterPro" id="IPR007849">
    <property type="entry name" value="ATP10"/>
</dbReference>
<dbReference type="RefSeq" id="WP_137089253.1">
    <property type="nucleotide sequence ID" value="NZ_CP028923.1"/>
</dbReference>
<protein>
    <recommendedName>
        <fullName evidence="3">ATP10 protein</fullName>
    </recommendedName>
</protein>